<name>A0A2N3KN81_9PROT</name>
<dbReference type="Proteomes" id="UP000233597">
    <property type="component" value="Unassembled WGS sequence"/>
</dbReference>
<accession>A0A2N3KN81</accession>
<evidence type="ECO:0000313" key="3">
    <source>
        <dbReference type="Proteomes" id="UP000233597"/>
    </source>
</evidence>
<proteinExistence type="predicted"/>
<feature type="region of interest" description="Disordered" evidence="1">
    <location>
        <begin position="1"/>
        <end position="68"/>
    </location>
</feature>
<evidence type="ECO:0000313" key="2">
    <source>
        <dbReference type="EMBL" id="PKR51980.1"/>
    </source>
</evidence>
<comment type="caution">
    <text evidence="2">The sequence shown here is derived from an EMBL/GenBank/DDBJ whole genome shotgun (WGS) entry which is preliminary data.</text>
</comment>
<dbReference type="AlphaFoldDB" id="A0A2N3KN81"/>
<reference evidence="2 3" key="1">
    <citation type="submission" date="2017-09" db="EMBL/GenBank/DDBJ databases">
        <title>Biodiversity and function of Thalassospira species in the particle-attached aromatic-hydrocarbon-degrading consortia from the surface seawater of the South China Sea.</title>
        <authorList>
            <person name="Dong C."/>
            <person name="Liu R."/>
            <person name="Shao Z."/>
        </authorList>
    </citation>
    <scope>NUCLEOTIDE SEQUENCE [LARGE SCALE GENOMIC DNA]</scope>
    <source>
        <strain evidence="2 3">CSC1P2</strain>
    </source>
</reference>
<protein>
    <submittedName>
        <fullName evidence="2">Uncharacterized protein</fullName>
    </submittedName>
</protein>
<gene>
    <name evidence="2" type="ORF">COO20_17835</name>
</gene>
<organism evidence="2 3">
    <name type="scientific">Thalassospira marina</name>
    <dbReference type="NCBI Taxonomy" id="2048283"/>
    <lineage>
        <taxon>Bacteria</taxon>
        <taxon>Pseudomonadati</taxon>
        <taxon>Pseudomonadota</taxon>
        <taxon>Alphaproteobacteria</taxon>
        <taxon>Rhodospirillales</taxon>
        <taxon>Thalassospiraceae</taxon>
        <taxon>Thalassospira</taxon>
    </lineage>
</organism>
<dbReference type="EMBL" id="NWTK01000012">
    <property type="protein sequence ID" value="PKR51980.1"/>
    <property type="molecule type" value="Genomic_DNA"/>
</dbReference>
<evidence type="ECO:0000256" key="1">
    <source>
        <dbReference type="SAM" id="MobiDB-lite"/>
    </source>
</evidence>
<sequence length="68" mass="7492">MARANHKTCIDQIRSMQVTARGQGFLKSNSRPRPTNYPGSSRAPFGKNRYKTPKSAPSAPTPEYGTPQ</sequence>
<feature type="compositionally biased region" description="Polar residues" evidence="1">
    <location>
        <begin position="14"/>
        <end position="39"/>
    </location>
</feature>